<keyword evidence="2" id="KW-1185">Reference proteome</keyword>
<evidence type="ECO:0000313" key="2">
    <source>
        <dbReference type="Proteomes" id="UP000020467"/>
    </source>
</evidence>
<dbReference type="Proteomes" id="UP000020467">
    <property type="component" value="Unassembled WGS sequence"/>
</dbReference>
<accession>A0A010R5I1</accession>
<gene>
    <name evidence="1" type="ORF">CFIO01_04685</name>
</gene>
<reference evidence="1 2" key="1">
    <citation type="submission" date="2014-02" db="EMBL/GenBank/DDBJ databases">
        <title>The genome sequence of Colletotrichum fioriniae PJ7.</title>
        <authorList>
            <person name="Baroncelli R."/>
            <person name="Thon M.R."/>
        </authorList>
    </citation>
    <scope>NUCLEOTIDE SEQUENCE [LARGE SCALE GENOMIC DNA]</scope>
    <source>
        <strain evidence="1 2">PJ7</strain>
    </source>
</reference>
<comment type="caution">
    <text evidence="1">The sequence shown here is derived from an EMBL/GenBank/DDBJ whole genome shotgun (WGS) entry which is preliminary data.</text>
</comment>
<dbReference type="HOGENOM" id="CLU_756513_0_0_1"/>
<dbReference type="KEGG" id="cfj:CFIO01_04685"/>
<protein>
    <submittedName>
        <fullName evidence="1">Uncharacterized protein</fullName>
    </submittedName>
</protein>
<name>A0A010R5I1_9PEZI</name>
<dbReference type="AlphaFoldDB" id="A0A010R5I1"/>
<proteinExistence type="predicted"/>
<organism evidence="1 2">
    <name type="scientific">Colletotrichum fioriniae PJ7</name>
    <dbReference type="NCBI Taxonomy" id="1445577"/>
    <lineage>
        <taxon>Eukaryota</taxon>
        <taxon>Fungi</taxon>
        <taxon>Dikarya</taxon>
        <taxon>Ascomycota</taxon>
        <taxon>Pezizomycotina</taxon>
        <taxon>Sordariomycetes</taxon>
        <taxon>Hypocreomycetidae</taxon>
        <taxon>Glomerellales</taxon>
        <taxon>Glomerellaceae</taxon>
        <taxon>Colletotrichum</taxon>
        <taxon>Colletotrichum acutatum species complex</taxon>
    </lineage>
</organism>
<dbReference type="OrthoDB" id="10359357at2759"/>
<evidence type="ECO:0000313" key="1">
    <source>
        <dbReference type="EMBL" id="EXF72979.1"/>
    </source>
</evidence>
<dbReference type="EMBL" id="JARH01001094">
    <property type="protein sequence ID" value="EXF72979.1"/>
    <property type="molecule type" value="Genomic_DNA"/>
</dbReference>
<sequence length="366" mass="41692">MPSSHLFRKPLQTQVSMANDWDFSYQYGDLPLVLLILALEAITCIYSMPSYVDTPEKLRRELKAIRDSIDEALQAFQPPFSRANTAETLTADASTIETSLKELQSLWDGREMNKYWIAIWAMVKNIITKKIILSEKNAEKALDEITATLQNITVTKHKLAYGLNSKIIKKVADALVDSWETPEDLTHVEFFYLLTWISNTIGNDKSAWFAIEDDEWSNMVTRSYLDIREYIARQPFILPTAITPMDRLALHYIVPKSKEILKQVIPKLVGFMDHDISKQEDVAREIYDLGFLPAPITSKDVPEAARRRVKMADTHLKKVVGSAMIRGLLRRWIAADPDPVGILKLTQVRVEGLCKTLGDDVLPSRE</sequence>